<evidence type="ECO:0000313" key="2">
    <source>
        <dbReference type="Proteomes" id="UP000799755"/>
    </source>
</evidence>
<comment type="caution">
    <text evidence="1">The sequence shown here is derived from an EMBL/GenBank/DDBJ whole genome shotgun (WGS) entry which is preliminary data.</text>
</comment>
<organism evidence="1 2">
    <name type="scientific">Lindgomyces ingoldianus</name>
    <dbReference type="NCBI Taxonomy" id="673940"/>
    <lineage>
        <taxon>Eukaryota</taxon>
        <taxon>Fungi</taxon>
        <taxon>Dikarya</taxon>
        <taxon>Ascomycota</taxon>
        <taxon>Pezizomycotina</taxon>
        <taxon>Dothideomycetes</taxon>
        <taxon>Pleosporomycetidae</taxon>
        <taxon>Pleosporales</taxon>
        <taxon>Lindgomycetaceae</taxon>
        <taxon>Lindgomyces</taxon>
    </lineage>
</organism>
<evidence type="ECO:0000313" key="1">
    <source>
        <dbReference type="EMBL" id="KAF2471172.1"/>
    </source>
</evidence>
<name>A0ACB6QYJ7_9PLEO</name>
<reference evidence="1" key="1">
    <citation type="journal article" date="2020" name="Stud. Mycol.">
        <title>101 Dothideomycetes genomes: a test case for predicting lifestyles and emergence of pathogens.</title>
        <authorList>
            <person name="Haridas S."/>
            <person name="Albert R."/>
            <person name="Binder M."/>
            <person name="Bloem J."/>
            <person name="Labutti K."/>
            <person name="Salamov A."/>
            <person name="Andreopoulos B."/>
            <person name="Baker S."/>
            <person name="Barry K."/>
            <person name="Bills G."/>
            <person name="Bluhm B."/>
            <person name="Cannon C."/>
            <person name="Castanera R."/>
            <person name="Culley D."/>
            <person name="Daum C."/>
            <person name="Ezra D."/>
            <person name="Gonzalez J."/>
            <person name="Henrissat B."/>
            <person name="Kuo A."/>
            <person name="Liang C."/>
            <person name="Lipzen A."/>
            <person name="Lutzoni F."/>
            <person name="Magnuson J."/>
            <person name="Mondo S."/>
            <person name="Nolan M."/>
            <person name="Ohm R."/>
            <person name="Pangilinan J."/>
            <person name="Park H.-J."/>
            <person name="Ramirez L."/>
            <person name="Alfaro M."/>
            <person name="Sun H."/>
            <person name="Tritt A."/>
            <person name="Yoshinaga Y."/>
            <person name="Zwiers L.-H."/>
            <person name="Turgeon B."/>
            <person name="Goodwin S."/>
            <person name="Spatafora J."/>
            <person name="Crous P."/>
            <person name="Grigoriev I."/>
        </authorList>
    </citation>
    <scope>NUCLEOTIDE SEQUENCE</scope>
    <source>
        <strain evidence="1">ATCC 200398</strain>
    </source>
</reference>
<gene>
    <name evidence="1" type="ORF">BDR25DRAFT_24569</name>
</gene>
<dbReference type="EMBL" id="MU003505">
    <property type="protein sequence ID" value="KAF2471172.1"/>
    <property type="molecule type" value="Genomic_DNA"/>
</dbReference>
<keyword evidence="2" id="KW-1185">Reference proteome</keyword>
<accession>A0ACB6QYJ7</accession>
<sequence length="258" mass="29897">MSSRLSISRRSLSSLPLSVQFMLKALTQPFKRTQQYPSCSLLSLPRELRDQIFKYLLPVHTYASTAVPFQPPGNSGFLFFYGTPPPTELLLINHQIGNEIRDHFFRTTTFQIGDLTPYHESFHFDPVYKKLRASERLSQVRSLQVRFHLAQMVLMDPANPTTATDLGADGLGICIRSVEGRAWHLARTLSNRARALRTLTIVWEDDFGEDDEDWKLKMRVLVPIAKLVKADVRFHCFKDQYNRRQTELERGWKRVSRT</sequence>
<dbReference type="Proteomes" id="UP000799755">
    <property type="component" value="Unassembled WGS sequence"/>
</dbReference>
<proteinExistence type="predicted"/>
<protein>
    <submittedName>
        <fullName evidence="1">Uncharacterized protein</fullName>
    </submittedName>
</protein>